<dbReference type="EMBL" id="VLTJ01000040">
    <property type="protein sequence ID" value="TSH89556.1"/>
    <property type="molecule type" value="Genomic_DNA"/>
</dbReference>
<dbReference type="OrthoDB" id="2086224at2"/>
<dbReference type="AlphaFoldDB" id="A0A556A9J2"/>
<reference evidence="2 3" key="1">
    <citation type="submission" date="2019-07" db="EMBL/GenBank/DDBJ databases">
        <title>Qingshengfaniella alkalisoli gen. nov., sp. nov., isolated from saline soil.</title>
        <authorList>
            <person name="Xu L."/>
            <person name="Huang X.-X."/>
            <person name="Sun J.-Q."/>
        </authorList>
    </citation>
    <scope>NUCLEOTIDE SEQUENCE [LARGE SCALE GENOMIC DNA]</scope>
    <source>
        <strain evidence="2 3">DSM 27279</strain>
    </source>
</reference>
<evidence type="ECO:0000259" key="1">
    <source>
        <dbReference type="Pfam" id="PF00561"/>
    </source>
</evidence>
<accession>A0A556A9J2</accession>
<dbReference type="GO" id="GO:0016787">
    <property type="term" value="F:hydrolase activity"/>
    <property type="evidence" value="ECO:0007669"/>
    <property type="project" value="UniProtKB-KW"/>
</dbReference>
<proteinExistence type="predicted"/>
<feature type="domain" description="AB hydrolase-1" evidence="1">
    <location>
        <begin position="56"/>
        <end position="219"/>
    </location>
</feature>
<keyword evidence="3" id="KW-1185">Reference proteome</keyword>
<comment type="caution">
    <text evidence="2">The sequence shown here is derived from an EMBL/GenBank/DDBJ whole genome shotgun (WGS) entry which is preliminary data.</text>
</comment>
<dbReference type="Proteomes" id="UP000318405">
    <property type="component" value="Unassembled WGS sequence"/>
</dbReference>
<dbReference type="SUPFAM" id="SSF53474">
    <property type="entry name" value="alpha/beta-Hydrolases"/>
    <property type="match status" value="1"/>
</dbReference>
<dbReference type="PANTHER" id="PTHR43798">
    <property type="entry name" value="MONOACYLGLYCEROL LIPASE"/>
    <property type="match status" value="1"/>
</dbReference>
<gene>
    <name evidence="2" type="ORF">FOZ76_23520</name>
</gene>
<evidence type="ECO:0000313" key="3">
    <source>
        <dbReference type="Proteomes" id="UP000318405"/>
    </source>
</evidence>
<dbReference type="InterPro" id="IPR000073">
    <property type="entry name" value="AB_hydrolase_1"/>
</dbReference>
<sequence>MNRLPFVLLPGLLCSPRLYAPQLPLLWQHGPVAVADTRHADSMSAMAAQMLADAPPRFGLLGLSMGGYLAFEILRQAPERVALLVLMDTSARPDTAEATANRHAQVAQARAGEFQSVVDGLYARLVAPSRAQDEALRQVVTAMAQEVGVDAFARQQAAIIGRADARPLLPSVRCPTLVLVGEQDQITPPALAEEIRQGIPDAECVVLPDTGHLSTLESPQAVNTALARWLAAQLAT</sequence>
<evidence type="ECO:0000313" key="2">
    <source>
        <dbReference type="EMBL" id="TSH89556.1"/>
    </source>
</evidence>
<dbReference type="InterPro" id="IPR050266">
    <property type="entry name" value="AB_hydrolase_sf"/>
</dbReference>
<dbReference type="InterPro" id="IPR029058">
    <property type="entry name" value="AB_hydrolase_fold"/>
</dbReference>
<dbReference type="PRINTS" id="PR00111">
    <property type="entry name" value="ABHYDROLASE"/>
</dbReference>
<protein>
    <submittedName>
        <fullName evidence="2">Alpha/beta fold hydrolase</fullName>
    </submittedName>
</protein>
<dbReference type="Gene3D" id="3.40.50.1820">
    <property type="entry name" value="alpha/beta hydrolase"/>
    <property type="match status" value="1"/>
</dbReference>
<dbReference type="RefSeq" id="WP_143950742.1">
    <property type="nucleotide sequence ID" value="NZ_BAABMB010000003.1"/>
</dbReference>
<dbReference type="Pfam" id="PF00561">
    <property type="entry name" value="Abhydrolase_1"/>
    <property type="match status" value="1"/>
</dbReference>
<organism evidence="2 3">
    <name type="scientific">Verticiella sediminum</name>
    <dbReference type="NCBI Taxonomy" id="1247510"/>
    <lineage>
        <taxon>Bacteria</taxon>
        <taxon>Pseudomonadati</taxon>
        <taxon>Pseudomonadota</taxon>
        <taxon>Betaproteobacteria</taxon>
        <taxon>Burkholderiales</taxon>
        <taxon>Alcaligenaceae</taxon>
        <taxon>Verticiella</taxon>
    </lineage>
</organism>
<name>A0A556A9J2_9BURK</name>
<dbReference type="PANTHER" id="PTHR43798:SF29">
    <property type="entry name" value="AB HYDROLASE-1 DOMAIN-CONTAINING PROTEIN"/>
    <property type="match status" value="1"/>
</dbReference>
<keyword evidence="2" id="KW-0378">Hydrolase</keyword>